<dbReference type="PANTHER" id="PTHR33392:SF6">
    <property type="entry name" value="POLYISOPRENYL-TEICHOIC ACID--PEPTIDOGLYCAN TEICHOIC ACID TRANSFERASE TAGU"/>
    <property type="match status" value="1"/>
</dbReference>
<dbReference type="EMBL" id="CP000667">
    <property type="protein sequence ID" value="ABP56939.1"/>
    <property type="molecule type" value="Genomic_DNA"/>
</dbReference>
<dbReference type="Gene3D" id="3.40.630.190">
    <property type="entry name" value="LCP protein"/>
    <property type="match status" value="1"/>
</dbReference>
<dbReference type="KEGG" id="stp:Strop_4511"/>
<comment type="similarity">
    <text evidence="1">Belongs to the LytR/CpsA/Psr (LCP) family.</text>
</comment>
<evidence type="ECO:0000256" key="1">
    <source>
        <dbReference type="ARBA" id="ARBA00006068"/>
    </source>
</evidence>
<protein>
    <submittedName>
        <fullName evidence="4">Cell envelope-related function transcriptional attenuator, LytR/CpsA family</fullName>
    </submittedName>
</protein>
<dbReference type="HOGENOM" id="CLU_016455_0_2_11"/>
<dbReference type="NCBIfam" id="TIGR00350">
    <property type="entry name" value="lytR_cpsA_psr"/>
    <property type="match status" value="1"/>
</dbReference>
<proteinExistence type="inferred from homology"/>
<accession>A4XDD2</accession>
<dbReference type="PATRIC" id="fig|369723.5.peg.4664"/>
<dbReference type="InterPro" id="IPR050922">
    <property type="entry name" value="LytR/CpsA/Psr_CW_biosynth"/>
</dbReference>
<evidence type="ECO:0000313" key="4">
    <source>
        <dbReference type="EMBL" id="ABP56939.1"/>
    </source>
</evidence>
<sequence length="358" mass="39382">MRITHRRWRGGTTSRSKGGRERADAGVRRGRPRWARLLLGLGLALVLLAGLAAVGLHRLTQRYDKMVTREELLDSGARRGQTDLNGPLNYLLVGTDRWRSSSSTADRRSDTILIVHVPAGGREAFLMSIPRDLRVTIPAAHGFGGGEDKINAAYQHGGGGQSGTRLLSATITQLTDIRFDGAAVVDFSGFRDVIDHLGGVRMCVDTEFRSIHTDRVFTPGCQEMDGGTALDFVRQRYDLPNGDYDRQTHQQQLLRAVLQRASETSIRNNPVRLDQVIRAVGSSLTVDTNGVPLADLVLALRDLPTDALRGIQMPSYPQTIDQVSYVILQEGGGGLFTAVQNQRVPQWAQANPRWVTQL</sequence>
<dbReference type="AlphaFoldDB" id="A4XDD2"/>
<feature type="region of interest" description="Disordered" evidence="2">
    <location>
        <begin position="1"/>
        <end position="27"/>
    </location>
</feature>
<dbReference type="STRING" id="369723.Strop_4511"/>
<dbReference type="Pfam" id="PF03816">
    <property type="entry name" value="LytR_cpsA_psr"/>
    <property type="match status" value="1"/>
</dbReference>
<dbReference type="InterPro" id="IPR004474">
    <property type="entry name" value="LytR_CpsA_psr"/>
</dbReference>
<dbReference type="PANTHER" id="PTHR33392">
    <property type="entry name" value="POLYISOPRENYL-TEICHOIC ACID--PEPTIDOGLYCAN TEICHOIC ACID TRANSFERASE TAGU"/>
    <property type="match status" value="1"/>
</dbReference>
<feature type="domain" description="Cell envelope-related transcriptional attenuator" evidence="3">
    <location>
        <begin position="108"/>
        <end position="262"/>
    </location>
</feature>
<gene>
    <name evidence="4" type="ordered locus">Strop_4511</name>
</gene>
<name>A4XDD2_SALTO</name>
<evidence type="ECO:0000259" key="3">
    <source>
        <dbReference type="Pfam" id="PF03816"/>
    </source>
</evidence>
<organism evidence="4 5">
    <name type="scientific">Salinispora tropica (strain ATCC BAA-916 / DSM 44818 / JCM 13857 / NBRC 105044 / CNB-440)</name>
    <dbReference type="NCBI Taxonomy" id="369723"/>
    <lineage>
        <taxon>Bacteria</taxon>
        <taxon>Bacillati</taxon>
        <taxon>Actinomycetota</taxon>
        <taxon>Actinomycetes</taxon>
        <taxon>Micromonosporales</taxon>
        <taxon>Micromonosporaceae</taxon>
        <taxon>Salinispora</taxon>
    </lineage>
</organism>
<dbReference type="Proteomes" id="UP000000235">
    <property type="component" value="Chromosome"/>
</dbReference>
<keyword evidence="5" id="KW-1185">Reference proteome</keyword>
<reference evidence="5" key="1">
    <citation type="journal article" date="2007" name="Proc. Natl. Acad. Sci. U.S.A.">
        <title>Genome sequencing reveals complex secondary metabolome in the marine actinomycete Salinispora tropica.</title>
        <authorList>
            <person name="Udwary D.W."/>
            <person name="Zeigler L."/>
            <person name="Asolkar R.N."/>
            <person name="Singan V."/>
            <person name="Lapidus A."/>
            <person name="Fenical W."/>
            <person name="Jensen P.R."/>
            <person name="Moore B.S."/>
        </authorList>
    </citation>
    <scope>NUCLEOTIDE SEQUENCE [LARGE SCALE GENOMIC DNA]</scope>
    <source>
        <strain evidence="5">ATCC BAA-916 / DSM 44818 / CNB-440</strain>
    </source>
</reference>
<feature type="compositionally biased region" description="Basic and acidic residues" evidence="2">
    <location>
        <begin position="18"/>
        <end position="27"/>
    </location>
</feature>
<evidence type="ECO:0000256" key="2">
    <source>
        <dbReference type="SAM" id="MobiDB-lite"/>
    </source>
</evidence>
<evidence type="ECO:0000313" key="5">
    <source>
        <dbReference type="Proteomes" id="UP000000235"/>
    </source>
</evidence>
<dbReference type="eggNOG" id="COG1316">
    <property type="taxonomic scope" value="Bacteria"/>
</dbReference>